<dbReference type="AlphaFoldDB" id="A0AAV5MB10"/>
<dbReference type="Gene3D" id="4.10.60.10">
    <property type="entry name" value="Zinc finger, CCHC-type"/>
    <property type="match status" value="1"/>
</dbReference>
<dbReference type="Pfam" id="PF00098">
    <property type="entry name" value="zf-CCHC"/>
    <property type="match status" value="1"/>
</dbReference>
<keyword evidence="1" id="KW-0863">Zinc-finger</keyword>
<dbReference type="EMBL" id="BPVZ01000213">
    <property type="protein sequence ID" value="GKV46637.1"/>
    <property type="molecule type" value="Genomic_DNA"/>
</dbReference>
<organism evidence="4 5">
    <name type="scientific">Rubroshorea leprosula</name>
    <dbReference type="NCBI Taxonomy" id="152421"/>
    <lineage>
        <taxon>Eukaryota</taxon>
        <taxon>Viridiplantae</taxon>
        <taxon>Streptophyta</taxon>
        <taxon>Embryophyta</taxon>
        <taxon>Tracheophyta</taxon>
        <taxon>Spermatophyta</taxon>
        <taxon>Magnoliopsida</taxon>
        <taxon>eudicotyledons</taxon>
        <taxon>Gunneridae</taxon>
        <taxon>Pentapetalae</taxon>
        <taxon>rosids</taxon>
        <taxon>malvids</taxon>
        <taxon>Malvales</taxon>
        <taxon>Dipterocarpaceae</taxon>
        <taxon>Rubroshorea</taxon>
    </lineage>
</organism>
<name>A0AAV5MB10_9ROSI</name>
<protein>
    <recommendedName>
        <fullName evidence="3">CCHC-type domain-containing protein</fullName>
    </recommendedName>
</protein>
<keyword evidence="5" id="KW-1185">Reference proteome</keyword>
<accession>A0AAV5MB10</accession>
<dbReference type="Pfam" id="PF14223">
    <property type="entry name" value="Retrotran_gag_2"/>
    <property type="match status" value="1"/>
</dbReference>
<dbReference type="PROSITE" id="PS50158">
    <property type="entry name" value="ZF_CCHC"/>
    <property type="match status" value="1"/>
</dbReference>
<evidence type="ECO:0000313" key="5">
    <source>
        <dbReference type="Proteomes" id="UP001054252"/>
    </source>
</evidence>
<proteinExistence type="predicted"/>
<evidence type="ECO:0000259" key="3">
    <source>
        <dbReference type="PROSITE" id="PS50158"/>
    </source>
</evidence>
<dbReference type="GO" id="GO:0008270">
    <property type="term" value="F:zinc ion binding"/>
    <property type="evidence" value="ECO:0007669"/>
    <property type="project" value="UniProtKB-KW"/>
</dbReference>
<keyword evidence="1" id="KW-0862">Zinc</keyword>
<dbReference type="SMART" id="SM00343">
    <property type="entry name" value="ZnF_C2HC"/>
    <property type="match status" value="1"/>
</dbReference>
<feature type="region of interest" description="Disordered" evidence="2">
    <location>
        <begin position="88"/>
        <end position="115"/>
    </location>
</feature>
<gene>
    <name evidence="4" type="ORF">SLEP1_g53611</name>
</gene>
<dbReference type="SUPFAM" id="SSF57756">
    <property type="entry name" value="Retrovirus zinc finger-like domains"/>
    <property type="match status" value="1"/>
</dbReference>
<feature type="domain" description="CCHC-type" evidence="3">
    <location>
        <begin position="163"/>
        <end position="178"/>
    </location>
</feature>
<evidence type="ECO:0000256" key="1">
    <source>
        <dbReference type="PROSITE-ProRule" id="PRU00047"/>
    </source>
</evidence>
<evidence type="ECO:0000313" key="4">
    <source>
        <dbReference type="EMBL" id="GKV46637.1"/>
    </source>
</evidence>
<feature type="region of interest" description="Disordered" evidence="2">
    <location>
        <begin position="135"/>
        <end position="154"/>
    </location>
</feature>
<comment type="caution">
    <text evidence="4">The sequence shown here is derived from an EMBL/GenBank/DDBJ whole genome shotgun (WGS) entry which is preliminary data.</text>
</comment>
<dbReference type="Proteomes" id="UP001054252">
    <property type="component" value="Unassembled WGS sequence"/>
</dbReference>
<sequence>MAFQAHFVEGHSITRPPYFDGTNYQYWKNRMHIWVLPEEDKVRKILRSLPKSWSSIKTTIEEAHDLSAMTVEMLQGKLLTHEMAMKNYESDDDSRKKKSVAFKSSSKDESDSDEEDDEEFIMLARKFKSFLRKEKLKNQGQQKKDYKSSKGKGESSKKDEIICYKCKKAGHIKSECPNNDEKSLKAKKKKKAMVATWSCSEDSSSSEEVSDMEAHICLMANDDADEELAWGSCWDFSIWSSNSHYPTNASCNNNSNKGM</sequence>
<evidence type="ECO:0000256" key="2">
    <source>
        <dbReference type="SAM" id="MobiDB-lite"/>
    </source>
</evidence>
<reference evidence="4 5" key="1">
    <citation type="journal article" date="2021" name="Commun. Biol.">
        <title>The genome of Shorea leprosula (Dipterocarpaceae) highlights the ecological relevance of drought in aseasonal tropical rainforests.</title>
        <authorList>
            <person name="Ng K.K.S."/>
            <person name="Kobayashi M.J."/>
            <person name="Fawcett J.A."/>
            <person name="Hatakeyama M."/>
            <person name="Paape T."/>
            <person name="Ng C.H."/>
            <person name="Ang C.C."/>
            <person name="Tnah L.H."/>
            <person name="Lee C.T."/>
            <person name="Nishiyama T."/>
            <person name="Sese J."/>
            <person name="O'Brien M.J."/>
            <person name="Copetti D."/>
            <person name="Mohd Noor M.I."/>
            <person name="Ong R.C."/>
            <person name="Putra M."/>
            <person name="Sireger I.Z."/>
            <person name="Indrioko S."/>
            <person name="Kosugi Y."/>
            <person name="Izuno A."/>
            <person name="Isagi Y."/>
            <person name="Lee S.L."/>
            <person name="Shimizu K.K."/>
        </authorList>
    </citation>
    <scope>NUCLEOTIDE SEQUENCE [LARGE SCALE GENOMIC DNA]</scope>
    <source>
        <strain evidence="4">214</strain>
    </source>
</reference>
<dbReference type="InterPro" id="IPR036875">
    <property type="entry name" value="Znf_CCHC_sf"/>
</dbReference>
<dbReference type="InterPro" id="IPR001878">
    <property type="entry name" value="Znf_CCHC"/>
</dbReference>
<dbReference type="GO" id="GO:0003676">
    <property type="term" value="F:nucleic acid binding"/>
    <property type="evidence" value="ECO:0007669"/>
    <property type="project" value="InterPro"/>
</dbReference>
<keyword evidence="1" id="KW-0479">Metal-binding</keyword>